<dbReference type="PANTHER" id="PTHR48111:SF22">
    <property type="entry name" value="REGULATOR OF RPOS"/>
    <property type="match status" value="1"/>
</dbReference>
<evidence type="ECO:0000256" key="5">
    <source>
        <dbReference type="ARBA" id="ARBA00023163"/>
    </source>
</evidence>
<evidence type="ECO:0000256" key="6">
    <source>
        <dbReference type="PROSITE-ProRule" id="PRU01091"/>
    </source>
</evidence>
<evidence type="ECO:0000256" key="1">
    <source>
        <dbReference type="ARBA" id="ARBA00022553"/>
    </source>
</evidence>
<keyword evidence="1" id="KW-0597">Phosphoprotein</keyword>
<gene>
    <name evidence="8" type="ORF">FDK22_10950</name>
</gene>
<dbReference type="SUPFAM" id="SSF46894">
    <property type="entry name" value="C-terminal effector domain of the bipartite response regulators"/>
    <property type="match status" value="1"/>
</dbReference>
<dbReference type="InterPro" id="IPR036388">
    <property type="entry name" value="WH-like_DNA-bd_sf"/>
</dbReference>
<dbReference type="GO" id="GO:0032993">
    <property type="term" value="C:protein-DNA complex"/>
    <property type="evidence" value="ECO:0007669"/>
    <property type="project" value="TreeGrafter"/>
</dbReference>
<dbReference type="GO" id="GO:0006355">
    <property type="term" value="P:regulation of DNA-templated transcription"/>
    <property type="evidence" value="ECO:0007669"/>
    <property type="project" value="InterPro"/>
</dbReference>
<keyword evidence="4 6" id="KW-0238">DNA-binding</keyword>
<dbReference type="GO" id="GO:0005829">
    <property type="term" value="C:cytosol"/>
    <property type="evidence" value="ECO:0007669"/>
    <property type="project" value="TreeGrafter"/>
</dbReference>
<dbReference type="Pfam" id="PF00486">
    <property type="entry name" value="Trans_reg_C"/>
    <property type="match status" value="1"/>
</dbReference>
<dbReference type="GO" id="GO:0000156">
    <property type="term" value="F:phosphorelay response regulator activity"/>
    <property type="evidence" value="ECO:0007669"/>
    <property type="project" value="TreeGrafter"/>
</dbReference>
<reference evidence="8 9" key="1">
    <citation type="submission" date="2019-05" db="EMBL/GenBank/DDBJ databases">
        <title>Arcobacter sp. nov., isolated from sea sediment.</title>
        <authorList>
            <person name="Kim W."/>
        </authorList>
    </citation>
    <scope>NUCLEOTIDE SEQUENCE [LARGE SCALE GENOMIC DNA]</scope>
    <source>
        <strain evidence="8 9">CAU 1517</strain>
    </source>
</reference>
<proteinExistence type="predicted"/>
<dbReference type="PROSITE" id="PS51755">
    <property type="entry name" value="OMPR_PHOB"/>
    <property type="match status" value="1"/>
</dbReference>
<keyword evidence="9" id="KW-1185">Reference proteome</keyword>
<feature type="DNA-binding region" description="OmpR/PhoB-type" evidence="6">
    <location>
        <begin position="115"/>
        <end position="216"/>
    </location>
</feature>
<dbReference type="PANTHER" id="PTHR48111">
    <property type="entry name" value="REGULATOR OF RPOS"/>
    <property type="match status" value="1"/>
</dbReference>
<dbReference type="InterPro" id="IPR039420">
    <property type="entry name" value="WalR-like"/>
</dbReference>
<keyword evidence="2" id="KW-0902">Two-component regulatory system</keyword>
<dbReference type="RefSeq" id="WP_138152999.1">
    <property type="nucleotide sequence ID" value="NZ_VANU01000004.1"/>
</dbReference>
<accession>A0A5R8XZZ8</accession>
<keyword evidence="3" id="KW-0805">Transcription regulation</keyword>
<dbReference type="CDD" id="cd00383">
    <property type="entry name" value="trans_reg_C"/>
    <property type="match status" value="1"/>
</dbReference>
<comment type="caution">
    <text evidence="8">The sequence shown here is derived from an EMBL/GenBank/DDBJ whole genome shotgun (WGS) entry which is preliminary data.</text>
</comment>
<dbReference type="Gene3D" id="3.40.50.2300">
    <property type="match status" value="1"/>
</dbReference>
<dbReference type="SMART" id="SM00862">
    <property type="entry name" value="Trans_reg_C"/>
    <property type="match status" value="1"/>
</dbReference>
<keyword evidence="5" id="KW-0804">Transcription</keyword>
<evidence type="ECO:0000259" key="7">
    <source>
        <dbReference type="PROSITE" id="PS51755"/>
    </source>
</evidence>
<dbReference type="InterPro" id="IPR016032">
    <property type="entry name" value="Sig_transdc_resp-reg_C-effctor"/>
</dbReference>
<dbReference type="AlphaFoldDB" id="A0A5R8XZZ8"/>
<protein>
    <submittedName>
        <fullName evidence="8">Response regulator transcription factor</fullName>
    </submittedName>
</protein>
<evidence type="ECO:0000256" key="2">
    <source>
        <dbReference type="ARBA" id="ARBA00023012"/>
    </source>
</evidence>
<name>A0A5R8XZZ8_9BACT</name>
<evidence type="ECO:0000256" key="4">
    <source>
        <dbReference type="ARBA" id="ARBA00023125"/>
    </source>
</evidence>
<evidence type="ECO:0000313" key="9">
    <source>
        <dbReference type="Proteomes" id="UP000308901"/>
    </source>
</evidence>
<sequence length="216" mass="25547">MRLLSYNIDEKIIEHLEENNLYIIDVAEDMDDAIYHSKVRYYNMILVNSSNYYDCKDILDNINCRFTAVIFICDEPSKEFQLDLLKNGAMDILQSPVSTKYLLTKIESIHRENFQENILYKDKFIVNMKDEQLFDDNENVVNLKGKSFSILAYLLKNRHRGSISKDELLQTNWEEPEMVSDNVIEVNINLIRNALKKEFDDNFIETIRHRGYKIVS</sequence>
<dbReference type="EMBL" id="VANU01000004">
    <property type="protein sequence ID" value="TLP37819.1"/>
    <property type="molecule type" value="Genomic_DNA"/>
</dbReference>
<dbReference type="SUPFAM" id="SSF52172">
    <property type="entry name" value="CheY-like"/>
    <property type="match status" value="1"/>
</dbReference>
<dbReference type="InterPro" id="IPR011006">
    <property type="entry name" value="CheY-like_superfamily"/>
</dbReference>
<evidence type="ECO:0000256" key="3">
    <source>
        <dbReference type="ARBA" id="ARBA00023015"/>
    </source>
</evidence>
<dbReference type="GO" id="GO:0000976">
    <property type="term" value="F:transcription cis-regulatory region binding"/>
    <property type="evidence" value="ECO:0007669"/>
    <property type="project" value="TreeGrafter"/>
</dbReference>
<dbReference type="InterPro" id="IPR001867">
    <property type="entry name" value="OmpR/PhoB-type_DNA-bd"/>
</dbReference>
<dbReference type="OrthoDB" id="5365458at2"/>
<organism evidence="8 9">
    <name type="scientific">Arcobacter arenosus</name>
    <dbReference type="NCBI Taxonomy" id="2576037"/>
    <lineage>
        <taxon>Bacteria</taxon>
        <taxon>Pseudomonadati</taxon>
        <taxon>Campylobacterota</taxon>
        <taxon>Epsilonproteobacteria</taxon>
        <taxon>Campylobacterales</taxon>
        <taxon>Arcobacteraceae</taxon>
        <taxon>Arcobacter</taxon>
    </lineage>
</organism>
<feature type="domain" description="OmpR/PhoB-type" evidence="7">
    <location>
        <begin position="115"/>
        <end position="216"/>
    </location>
</feature>
<dbReference type="Gene3D" id="1.10.10.10">
    <property type="entry name" value="Winged helix-like DNA-binding domain superfamily/Winged helix DNA-binding domain"/>
    <property type="match status" value="1"/>
</dbReference>
<dbReference type="Proteomes" id="UP000308901">
    <property type="component" value="Unassembled WGS sequence"/>
</dbReference>
<evidence type="ECO:0000313" key="8">
    <source>
        <dbReference type="EMBL" id="TLP37819.1"/>
    </source>
</evidence>